<accession>A0AAD6TEY3</accession>
<proteinExistence type="predicted"/>
<reference evidence="3" key="1">
    <citation type="submission" date="2023-03" db="EMBL/GenBank/DDBJ databases">
        <title>Massive genome expansion in bonnet fungi (Mycena s.s.) driven by repeated elements and novel gene families across ecological guilds.</title>
        <authorList>
            <consortium name="Lawrence Berkeley National Laboratory"/>
            <person name="Harder C.B."/>
            <person name="Miyauchi S."/>
            <person name="Viragh M."/>
            <person name="Kuo A."/>
            <person name="Thoen E."/>
            <person name="Andreopoulos B."/>
            <person name="Lu D."/>
            <person name="Skrede I."/>
            <person name="Drula E."/>
            <person name="Henrissat B."/>
            <person name="Morin E."/>
            <person name="Kohler A."/>
            <person name="Barry K."/>
            <person name="LaButti K."/>
            <person name="Morin E."/>
            <person name="Salamov A."/>
            <person name="Lipzen A."/>
            <person name="Mereny Z."/>
            <person name="Hegedus B."/>
            <person name="Baldrian P."/>
            <person name="Stursova M."/>
            <person name="Weitz H."/>
            <person name="Taylor A."/>
            <person name="Grigoriev I.V."/>
            <person name="Nagy L.G."/>
            <person name="Martin F."/>
            <person name="Kauserud H."/>
        </authorList>
    </citation>
    <scope>NUCLEOTIDE SEQUENCE</scope>
    <source>
        <strain evidence="3">CBHHK200</strain>
    </source>
</reference>
<evidence type="ECO:0000256" key="1">
    <source>
        <dbReference type="SAM" id="MobiDB-lite"/>
    </source>
</evidence>
<feature type="compositionally biased region" description="Pro residues" evidence="1">
    <location>
        <begin position="168"/>
        <end position="177"/>
    </location>
</feature>
<gene>
    <name evidence="2" type="ORF">C8F04DRAFT_1331814</name>
    <name evidence="3" type="ORF">C8F04DRAFT_1344195</name>
</gene>
<organism evidence="3 4">
    <name type="scientific">Mycena alexandri</name>
    <dbReference type="NCBI Taxonomy" id="1745969"/>
    <lineage>
        <taxon>Eukaryota</taxon>
        <taxon>Fungi</taxon>
        <taxon>Dikarya</taxon>
        <taxon>Basidiomycota</taxon>
        <taxon>Agaricomycotina</taxon>
        <taxon>Agaricomycetes</taxon>
        <taxon>Agaricomycetidae</taxon>
        <taxon>Agaricales</taxon>
        <taxon>Marasmiineae</taxon>
        <taxon>Mycenaceae</taxon>
        <taxon>Mycena</taxon>
    </lineage>
</organism>
<comment type="caution">
    <text evidence="3">The sequence shown here is derived from an EMBL/GenBank/DDBJ whole genome shotgun (WGS) entry which is preliminary data.</text>
</comment>
<dbReference type="AlphaFoldDB" id="A0AAD6TEY3"/>
<evidence type="ECO:0000313" key="2">
    <source>
        <dbReference type="EMBL" id="KAJ7037325.1"/>
    </source>
</evidence>
<name>A0AAD6TEY3_9AGAR</name>
<sequence>MIAVTLSIRPSSTPQAYLSASADLWSNELQPSSTIGAEAESSSNVSKSKRKTYYAFNYLATFSDSAGLNNDSRRQLQGLSGWIAEGNPANYLHAEDGSAHRSATSSAIFLHSPPRPPYIRRRARHQTAEQSRYINAAITEVWLTLTITTITPHSTAAHAQSNLAPHPSAGPHPPRPYSPLLSGRPPPFARDDYPDNPCPRLAIPSLPAISNLPPPLPSIRPTFTRGLRTETPLA</sequence>
<evidence type="ECO:0000313" key="4">
    <source>
        <dbReference type="Proteomes" id="UP001218188"/>
    </source>
</evidence>
<protein>
    <submittedName>
        <fullName evidence="3">Uncharacterized protein</fullName>
    </submittedName>
</protein>
<dbReference type="EMBL" id="JARJCM010000005">
    <property type="protein sequence ID" value="KAJ7045316.1"/>
    <property type="molecule type" value="Genomic_DNA"/>
</dbReference>
<dbReference type="Proteomes" id="UP001218188">
    <property type="component" value="Unassembled WGS sequence"/>
</dbReference>
<evidence type="ECO:0000313" key="3">
    <source>
        <dbReference type="EMBL" id="KAJ7045316.1"/>
    </source>
</evidence>
<keyword evidence="4" id="KW-1185">Reference proteome</keyword>
<dbReference type="EMBL" id="JARJCM010000038">
    <property type="protein sequence ID" value="KAJ7037325.1"/>
    <property type="molecule type" value="Genomic_DNA"/>
</dbReference>
<feature type="region of interest" description="Disordered" evidence="1">
    <location>
        <begin position="156"/>
        <end position="234"/>
    </location>
</feature>